<dbReference type="PROSITE" id="PS51186">
    <property type="entry name" value="GNAT"/>
    <property type="match status" value="2"/>
</dbReference>
<keyword evidence="3 6" id="KW-0808">Transferase</keyword>
<keyword evidence="2" id="KW-0963">Cytoplasm</keyword>
<feature type="domain" description="N-acetyltransferase" evidence="5">
    <location>
        <begin position="231"/>
        <end position="378"/>
    </location>
</feature>
<dbReference type="PANTHER" id="PTHR43420">
    <property type="entry name" value="ACETYLTRANSFERASE"/>
    <property type="match status" value="1"/>
</dbReference>
<proteinExistence type="inferred from homology"/>
<dbReference type="Pfam" id="PF00583">
    <property type="entry name" value="Acetyltransf_1"/>
    <property type="match status" value="2"/>
</dbReference>
<dbReference type="InterPro" id="IPR016181">
    <property type="entry name" value="Acyl_CoA_acyltransferase"/>
</dbReference>
<dbReference type="OrthoDB" id="9796919at2"/>
<dbReference type="InterPro" id="IPR050680">
    <property type="entry name" value="YpeA/RimI_acetyltransf"/>
</dbReference>
<dbReference type="AlphaFoldDB" id="A0A397S676"/>
<gene>
    <name evidence="6" type="ORF">EI71_00543</name>
</gene>
<dbReference type="GO" id="GO:0008080">
    <property type="term" value="F:N-acetyltransferase activity"/>
    <property type="evidence" value="ECO:0007669"/>
    <property type="project" value="InterPro"/>
</dbReference>
<dbReference type="InterPro" id="IPR006464">
    <property type="entry name" value="AcTrfase_RimI/Ard1"/>
</dbReference>
<evidence type="ECO:0000256" key="2">
    <source>
        <dbReference type="ARBA" id="ARBA00022490"/>
    </source>
</evidence>
<evidence type="ECO:0000256" key="1">
    <source>
        <dbReference type="ARBA" id="ARBA00005395"/>
    </source>
</evidence>
<dbReference type="CDD" id="cd04301">
    <property type="entry name" value="NAT_SF"/>
    <property type="match status" value="2"/>
</dbReference>
<evidence type="ECO:0000313" key="7">
    <source>
        <dbReference type="Proteomes" id="UP000266506"/>
    </source>
</evidence>
<comment type="caution">
    <text evidence="6">The sequence shown here is derived from an EMBL/GenBank/DDBJ whole genome shotgun (WGS) entry which is preliminary data.</text>
</comment>
<keyword evidence="7" id="KW-1185">Reference proteome</keyword>
<dbReference type="RefSeq" id="WP_119015708.1">
    <property type="nucleotide sequence ID" value="NZ_QXEV01000003.1"/>
</dbReference>
<evidence type="ECO:0000313" key="6">
    <source>
        <dbReference type="EMBL" id="RIA78231.1"/>
    </source>
</evidence>
<name>A0A397S676_9MOLU</name>
<evidence type="ECO:0000256" key="4">
    <source>
        <dbReference type="ARBA" id="ARBA00023315"/>
    </source>
</evidence>
<protein>
    <submittedName>
        <fullName evidence="6">Ribosomal-protein-alanine acetyltransferase</fullName>
    </submittedName>
</protein>
<keyword evidence="4" id="KW-0012">Acyltransferase</keyword>
<dbReference type="Proteomes" id="UP000266506">
    <property type="component" value="Unassembled WGS sequence"/>
</dbReference>
<evidence type="ECO:0000256" key="3">
    <source>
        <dbReference type="ARBA" id="ARBA00022679"/>
    </source>
</evidence>
<comment type="similarity">
    <text evidence="1">Belongs to the acetyltransferase family. RimI subfamily.</text>
</comment>
<dbReference type="SUPFAM" id="SSF55729">
    <property type="entry name" value="Acyl-CoA N-acyltransferases (Nat)"/>
    <property type="match status" value="2"/>
</dbReference>
<dbReference type="PANTHER" id="PTHR43420:SF44">
    <property type="entry name" value="ACETYLTRANSFERASE YPEA"/>
    <property type="match status" value="1"/>
</dbReference>
<dbReference type="InterPro" id="IPR000182">
    <property type="entry name" value="GNAT_dom"/>
</dbReference>
<organism evidence="6 7">
    <name type="scientific">Anaeroplasma bactoclasticum</name>
    <dbReference type="NCBI Taxonomy" id="2088"/>
    <lineage>
        <taxon>Bacteria</taxon>
        <taxon>Bacillati</taxon>
        <taxon>Mycoplasmatota</taxon>
        <taxon>Mollicutes</taxon>
        <taxon>Anaeroplasmatales</taxon>
        <taxon>Anaeroplasmataceae</taxon>
        <taxon>Anaeroplasma</taxon>
    </lineage>
</organism>
<dbReference type="NCBIfam" id="TIGR01575">
    <property type="entry name" value="rimI"/>
    <property type="match status" value="1"/>
</dbReference>
<sequence length="378" mass="44587">MIRLYNKKDIPSIVSLEEETLGTSLGYEMLLDNLSNRFSHFYVYEENKDILGYISISFDGSQGEILNFCVKKDYQHKGIGTKLLAYAINMLHSKGAMSFILEVRESNINAINLYLKFGFKKISIRKNYYSNSENALVLLKEMVSYLDLEDAYITSFCKKIVHEDYIEYTCPEVSGKYFYNYYECPNDDKIMEKLYHREGFVQFDLLHPYTGKLKFSDYESEIELHSSIYGIRILRNTSYKVKRIEESDREWFINYLYNDSKEYGEKYAKDNALKHASVALDLKKTNWYFVFDDKKPVGFICSFIYKDACKLEDFVILDEYQHKGYGSALFSYVLNELKEKGIHDIYLTADLEDTPKVMYERMGFTLVGKRYQVREVFE</sequence>
<accession>A0A397S676</accession>
<reference evidence="6 7" key="1">
    <citation type="submission" date="2018-08" db="EMBL/GenBank/DDBJ databases">
        <title>Genomic Encyclopedia of Archaeal and Bacterial Type Strains, Phase II (KMG-II): from individual species to whole genera.</title>
        <authorList>
            <person name="Goeker M."/>
        </authorList>
    </citation>
    <scope>NUCLEOTIDE SEQUENCE [LARGE SCALE GENOMIC DNA]</scope>
    <source>
        <strain evidence="6 7">ATCC 27112</strain>
    </source>
</reference>
<dbReference type="Gene3D" id="3.40.630.30">
    <property type="match status" value="2"/>
</dbReference>
<evidence type="ECO:0000259" key="5">
    <source>
        <dbReference type="PROSITE" id="PS51186"/>
    </source>
</evidence>
<dbReference type="InParanoid" id="A0A397S676"/>
<dbReference type="EMBL" id="QXEV01000003">
    <property type="protein sequence ID" value="RIA78231.1"/>
    <property type="molecule type" value="Genomic_DNA"/>
</dbReference>
<feature type="domain" description="N-acetyltransferase" evidence="5">
    <location>
        <begin position="1"/>
        <end position="143"/>
    </location>
</feature>